<dbReference type="Pfam" id="PF12787">
    <property type="entry name" value="EcsC"/>
    <property type="match status" value="1"/>
</dbReference>
<gene>
    <name evidence="1" type="ORF">HNP71_001923</name>
</gene>
<dbReference type="EMBL" id="JACHFJ010000008">
    <property type="protein sequence ID" value="MBB5373659.1"/>
    <property type="molecule type" value="Genomic_DNA"/>
</dbReference>
<dbReference type="PANTHER" id="PTHR41260">
    <property type="entry name" value="PROTEIN ECSC"/>
    <property type="match status" value="1"/>
</dbReference>
<dbReference type="RefSeq" id="WP_183266675.1">
    <property type="nucleotide sequence ID" value="NZ_JACHFJ010000008.1"/>
</dbReference>
<name>A0A840VNB2_9PROT</name>
<sequence>MTISAPIPDELADQAAFLTPYEQEQLWRAAVIMADSRGVLLRLAGVFGRRIEALRVSLAQTGERLGGSTWTGLVQRVQDAVEDTLWSSYRYATFGLEAVPQLARPKSPRSNPFHRLATTASGAASGFVGLPGVLFDIPFTTTTILRSIAQVARDSGEDLAEEDTRRACLQVLAFGGPGTEDDDAETGYWATRLGVNHLTVNLLISNAAGQFGVTLSEKFMAQAVPVAGALAGAALNYAFTEYYQNMARVHFCLRGLERRTGDPAAVRDCFGDMVRLARERRRVKRRQGKALPLKYLPREAR</sequence>
<dbReference type="InterPro" id="IPR024787">
    <property type="entry name" value="EcsC"/>
</dbReference>
<organism evidence="1 2">
    <name type="scientific">Acidocella aromatica</name>
    <dbReference type="NCBI Taxonomy" id="1303579"/>
    <lineage>
        <taxon>Bacteria</taxon>
        <taxon>Pseudomonadati</taxon>
        <taxon>Pseudomonadota</taxon>
        <taxon>Alphaproteobacteria</taxon>
        <taxon>Acetobacterales</taxon>
        <taxon>Acidocellaceae</taxon>
        <taxon>Acidocella</taxon>
    </lineage>
</organism>
<accession>A0A840VNB2</accession>
<comment type="caution">
    <text evidence="1">The sequence shown here is derived from an EMBL/GenBank/DDBJ whole genome shotgun (WGS) entry which is preliminary data.</text>
</comment>
<evidence type="ECO:0008006" key="3">
    <source>
        <dbReference type="Google" id="ProtNLM"/>
    </source>
</evidence>
<proteinExistence type="predicted"/>
<dbReference type="Proteomes" id="UP000553706">
    <property type="component" value="Unassembled WGS sequence"/>
</dbReference>
<evidence type="ECO:0000313" key="2">
    <source>
        <dbReference type="Proteomes" id="UP000553706"/>
    </source>
</evidence>
<keyword evidence="2" id="KW-1185">Reference proteome</keyword>
<evidence type="ECO:0000313" key="1">
    <source>
        <dbReference type="EMBL" id="MBB5373659.1"/>
    </source>
</evidence>
<dbReference type="PANTHER" id="PTHR41260:SF1">
    <property type="entry name" value="PROTEIN ECSC"/>
    <property type="match status" value="1"/>
</dbReference>
<reference evidence="1 2" key="1">
    <citation type="submission" date="2020-08" db="EMBL/GenBank/DDBJ databases">
        <title>Genomic Encyclopedia of Type Strains, Phase IV (KMG-IV): sequencing the most valuable type-strain genomes for metagenomic binning, comparative biology and taxonomic classification.</title>
        <authorList>
            <person name="Goeker M."/>
        </authorList>
    </citation>
    <scope>NUCLEOTIDE SEQUENCE [LARGE SCALE GENOMIC DNA]</scope>
    <source>
        <strain evidence="1 2">DSM 27026</strain>
    </source>
</reference>
<protein>
    <recommendedName>
        <fullName evidence="3">EcsC protein family protein</fullName>
    </recommendedName>
</protein>
<dbReference type="AlphaFoldDB" id="A0A840VNB2"/>